<dbReference type="EMBL" id="JAHQCS010000079">
    <property type="protein sequence ID" value="MBU9711675.1"/>
    <property type="molecule type" value="Genomic_DNA"/>
</dbReference>
<evidence type="ECO:0000313" key="3">
    <source>
        <dbReference type="EMBL" id="MBU9711675.1"/>
    </source>
</evidence>
<comment type="caution">
    <text evidence="3">The sequence shown here is derived from an EMBL/GenBank/DDBJ whole genome shotgun (WGS) entry which is preliminary data.</text>
</comment>
<dbReference type="InterPro" id="IPR001387">
    <property type="entry name" value="Cro/C1-type_HTH"/>
</dbReference>
<name>A0ABS6JE39_9BACI</name>
<protein>
    <submittedName>
        <fullName evidence="3">Helix-turn-helix domain-containing protein</fullName>
    </submittedName>
</protein>
<dbReference type="PROSITE" id="PS50943">
    <property type="entry name" value="HTH_CROC1"/>
    <property type="match status" value="1"/>
</dbReference>
<gene>
    <name evidence="3" type="ORF">KS419_08000</name>
</gene>
<evidence type="ECO:0000313" key="4">
    <source>
        <dbReference type="Proteomes" id="UP000784880"/>
    </source>
</evidence>
<reference evidence="3 4" key="1">
    <citation type="submission" date="2021-06" db="EMBL/GenBank/DDBJ databases">
        <title>Bacillus sp. RD4P76, an endophyte from a halophyte.</title>
        <authorList>
            <person name="Sun J.-Q."/>
        </authorList>
    </citation>
    <scope>NUCLEOTIDE SEQUENCE [LARGE SCALE GENOMIC DNA]</scope>
    <source>
        <strain evidence="3 4">CGMCC 1.15917</strain>
    </source>
</reference>
<dbReference type="Proteomes" id="UP000784880">
    <property type="component" value="Unassembled WGS sequence"/>
</dbReference>
<dbReference type="CDD" id="cd00093">
    <property type="entry name" value="HTH_XRE"/>
    <property type="match status" value="1"/>
</dbReference>
<evidence type="ECO:0000256" key="1">
    <source>
        <dbReference type="ARBA" id="ARBA00023125"/>
    </source>
</evidence>
<dbReference type="SMART" id="SM00530">
    <property type="entry name" value="HTH_XRE"/>
    <property type="match status" value="1"/>
</dbReference>
<sequence length="86" mass="10069">MEKIHPLYYHTLGKVITARRKKIGLTQAQMAEAADISTVYYREVEQGVRNPNYSLLILLGKIFKTKYSSIQREIEEEIKNLYGDKY</sequence>
<dbReference type="PANTHER" id="PTHR46558">
    <property type="entry name" value="TRACRIPTIONAL REGULATORY PROTEIN-RELATED-RELATED"/>
    <property type="match status" value="1"/>
</dbReference>
<dbReference type="PANTHER" id="PTHR46558:SF4">
    <property type="entry name" value="DNA-BIDING PHAGE PROTEIN"/>
    <property type="match status" value="1"/>
</dbReference>
<accession>A0ABS6JE39</accession>
<dbReference type="Pfam" id="PF01381">
    <property type="entry name" value="HTH_3"/>
    <property type="match status" value="1"/>
</dbReference>
<organism evidence="3 4">
    <name type="scientific">Evansella tamaricis</name>
    <dbReference type="NCBI Taxonomy" id="2069301"/>
    <lineage>
        <taxon>Bacteria</taxon>
        <taxon>Bacillati</taxon>
        <taxon>Bacillota</taxon>
        <taxon>Bacilli</taxon>
        <taxon>Bacillales</taxon>
        <taxon>Bacillaceae</taxon>
        <taxon>Evansella</taxon>
    </lineage>
</organism>
<keyword evidence="1" id="KW-0238">DNA-binding</keyword>
<feature type="domain" description="HTH cro/C1-type" evidence="2">
    <location>
        <begin position="16"/>
        <end position="70"/>
    </location>
</feature>
<keyword evidence="4" id="KW-1185">Reference proteome</keyword>
<dbReference type="RefSeq" id="WP_217065670.1">
    <property type="nucleotide sequence ID" value="NZ_JAHQCS010000079.1"/>
</dbReference>
<evidence type="ECO:0000259" key="2">
    <source>
        <dbReference type="PROSITE" id="PS50943"/>
    </source>
</evidence>
<proteinExistence type="predicted"/>